<dbReference type="GO" id="GO:0003972">
    <property type="term" value="F:RNA ligase (ATP) activity"/>
    <property type="evidence" value="ECO:0007669"/>
    <property type="project" value="InterPro"/>
</dbReference>
<dbReference type="PROSITE" id="PS51257">
    <property type="entry name" value="PROKAR_LIPOPROTEIN"/>
    <property type="match status" value="1"/>
</dbReference>
<comment type="caution">
    <text evidence="3">The sequence shown here is derived from an EMBL/GenBank/DDBJ whole genome shotgun (WGS) entry which is preliminary data.</text>
</comment>
<gene>
    <name evidence="3" type="ORF">WICPIJ_000578</name>
</gene>
<evidence type="ECO:0000313" key="3">
    <source>
        <dbReference type="EMBL" id="KAH3688439.1"/>
    </source>
</evidence>
<evidence type="ECO:0008006" key="5">
    <source>
        <dbReference type="Google" id="ProtNLM"/>
    </source>
</evidence>
<feature type="domain" description="tRNA ligase kinase" evidence="2">
    <location>
        <begin position="9"/>
        <end position="175"/>
    </location>
</feature>
<evidence type="ECO:0000259" key="2">
    <source>
        <dbReference type="Pfam" id="PF08303"/>
    </source>
</evidence>
<reference evidence="3" key="1">
    <citation type="journal article" date="2021" name="Open Biol.">
        <title>Shared evolutionary footprints suggest mitochondrial oxidative damage underlies multiple complex I losses in fungi.</title>
        <authorList>
            <person name="Schikora-Tamarit M.A."/>
            <person name="Marcet-Houben M."/>
            <person name="Nosek J."/>
            <person name="Gabaldon T."/>
        </authorList>
    </citation>
    <scope>NUCLEOTIDE SEQUENCE</scope>
    <source>
        <strain evidence="3">CBS2887</strain>
    </source>
</reference>
<reference evidence="3" key="2">
    <citation type="submission" date="2021-01" db="EMBL/GenBank/DDBJ databases">
        <authorList>
            <person name="Schikora-Tamarit M.A."/>
        </authorList>
    </citation>
    <scope>NUCLEOTIDE SEQUENCE</scope>
    <source>
        <strain evidence="3">CBS2887</strain>
    </source>
</reference>
<dbReference type="Pfam" id="PF08302">
    <property type="entry name" value="tRNA_lig_CPD"/>
    <property type="match status" value="1"/>
</dbReference>
<dbReference type="GO" id="GO:0006388">
    <property type="term" value="P:tRNA splicing, via endonucleolytic cleavage and ligation"/>
    <property type="evidence" value="ECO:0007669"/>
    <property type="project" value="InterPro"/>
</dbReference>
<evidence type="ECO:0000313" key="4">
    <source>
        <dbReference type="Proteomes" id="UP000774326"/>
    </source>
</evidence>
<dbReference type="AlphaFoldDB" id="A0A9P8QGA4"/>
<dbReference type="PANTHER" id="PTHR32004">
    <property type="entry name" value="TRNA LIGASE"/>
    <property type="match status" value="1"/>
</dbReference>
<dbReference type="GO" id="GO:0005634">
    <property type="term" value="C:nucleus"/>
    <property type="evidence" value="ECO:0007669"/>
    <property type="project" value="TreeGrafter"/>
</dbReference>
<dbReference type="Pfam" id="PF08303">
    <property type="entry name" value="tRNA_lig_kinase"/>
    <property type="match status" value="1"/>
</dbReference>
<dbReference type="PANTHER" id="PTHR32004:SF1">
    <property type="entry name" value="TRNA LIGASE"/>
    <property type="match status" value="1"/>
</dbReference>
<proteinExistence type="predicted"/>
<dbReference type="EMBL" id="JAEUBG010000347">
    <property type="protein sequence ID" value="KAH3688439.1"/>
    <property type="molecule type" value="Genomic_DNA"/>
</dbReference>
<evidence type="ECO:0000259" key="1">
    <source>
        <dbReference type="Pfam" id="PF08302"/>
    </source>
</evidence>
<dbReference type="OrthoDB" id="276239at2759"/>
<sequence>MTPKPIKYVLVPISTIGCGKTTVSVCLTGLFPEIFTTVSNDDMSNAKQFFNKSKLALNTFPAVIMDKNNHEKTHRAAIFDTFDPVKDQVDVKFIALNFLGEKNPDEFSKDKRIWDITTKRAIERGDNHQKLKLGKGDGTHIYRIIRMFLNKLEPLDTKEPGSPDLKFDHVIHLNILDNPEDSSLNNVHTIIDQLIQNFPELISVKPEDETILKCYKDALDFKPVVKEKKKKEKVLSGKVTKAKNQKKVK</sequence>
<dbReference type="Proteomes" id="UP000774326">
    <property type="component" value="Unassembled WGS sequence"/>
</dbReference>
<organism evidence="3 4">
    <name type="scientific">Wickerhamomyces pijperi</name>
    <name type="common">Yeast</name>
    <name type="synonym">Pichia pijperi</name>
    <dbReference type="NCBI Taxonomy" id="599730"/>
    <lineage>
        <taxon>Eukaryota</taxon>
        <taxon>Fungi</taxon>
        <taxon>Dikarya</taxon>
        <taxon>Ascomycota</taxon>
        <taxon>Saccharomycotina</taxon>
        <taxon>Saccharomycetes</taxon>
        <taxon>Phaffomycetales</taxon>
        <taxon>Wickerhamomycetaceae</taxon>
        <taxon>Wickerhamomyces</taxon>
    </lineage>
</organism>
<accession>A0A9P8QGA4</accession>
<dbReference type="InterPro" id="IPR027417">
    <property type="entry name" value="P-loop_NTPase"/>
</dbReference>
<dbReference type="InterPro" id="IPR015966">
    <property type="entry name" value="tRNA_lig_kin_fungi"/>
</dbReference>
<feature type="domain" description="tRNA ligase phosphodiesterase" evidence="1">
    <location>
        <begin position="182"/>
        <end position="246"/>
    </location>
</feature>
<dbReference type="GO" id="GO:0005524">
    <property type="term" value="F:ATP binding"/>
    <property type="evidence" value="ECO:0007669"/>
    <property type="project" value="InterPro"/>
</dbReference>
<name>A0A9P8QGA4_WICPI</name>
<dbReference type="InterPro" id="IPR015965">
    <property type="entry name" value="tRNA_lig_PDEase"/>
</dbReference>
<keyword evidence="4" id="KW-1185">Reference proteome</keyword>
<dbReference type="Gene3D" id="3.40.50.300">
    <property type="entry name" value="P-loop containing nucleotide triphosphate hydrolases"/>
    <property type="match status" value="1"/>
</dbReference>
<protein>
    <recommendedName>
        <fullName evidence="5">tRNA ligase</fullName>
    </recommendedName>
</protein>